<comment type="caution">
    <text evidence="7">The sequence shown here is derived from an EMBL/GenBank/DDBJ whole genome shotgun (WGS) entry which is preliminary data.</text>
</comment>
<keyword evidence="8" id="KW-1185">Reference proteome</keyword>
<evidence type="ECO:0000313" key="8">
    <source>
        <dbReference type="Proteomes" id="UP000258309"/>
    </source>
</evidence>
<dbReference type="Pfam" id="PF10392">
    <property type="entry name" value="COG5_N"/>
    <property type="match status" value="1"/>
</dbReference>
<organism evidence="7 8">
    <name type="scientific">Scytalidium lignicola</name>
    <name type="common">Hyphomycete</name>
    <dbReference type="NCBI Taxonomy" id="5539"/>
    <lineage>
        <taxon>Eukaryota</taxon>
        <taxon>Fungi</taxon>
        <taxon>Dikarya</taxon>
        <taxon>Ascomycota</taxon>
        <taxon>Pezizomycotina</taxon>
        <taxon>Leotiomycetes</taxon>
        <taxon>Leotiomycetes incertae sedis</taxon>
        <taxon>Scytalidium</taxon>
    </lineage>
</organism>
<protein>
    <recommendedName>
        <fullName evidence="2">Conserved oligomeric Golgi complex subunit 5</fullName>
    </recommendedName>
</protein>
<dbReference type="Pfam" id="PF20649">
    <property type="entry name" value="COG5_C"/>
    <property type="match status" value="1"/>
</dbReference>
<dbReference type="PANTHER" id="PTHR13228:SF3">
    <property type="entry name" value="CONSERVED OLIGOMERIC GOLGI COMPLEX SUBUNIT 5"/>
    <property type="match status" value="1"/>
</dbReference>
<feature type="domain" description="Conserved oligomeric Golgi complex subunit 5 helical" evidence="6">
    <location>
        <begin position="201"/>
        <end position="422"/>
    </location>
</feature>
<dbReference type="GO" id="GO:0017119">
    <property type="term" value="C:Golgi transport complex"/>
    <property type="evidence" value="ECO:0007669"/>
    <property type="project" value="InterPro"/>
</dbReference>
<evidence type="ECO:0000256" key="2">
    <source>
        <dbReference type="ARBA" id="ARBA00020974"/>
    </source>
</evidence>
<feature type="non-terminal residue" evidence="7">
    <location>
        <position position="1"/>
    </location>
</feature>
<dbReference type="OrthoDB" id="18786at2759"/>
<name>A0A3E2HFY1_SCYLI</name>
<keyword evidence="3" id="KW-0333">Golgi apparatus</keyword>
<evidence type="ECO:0000256" key="3">
    <source>
        <dbReference type="ARBA" id="ARBA00023034"/>
    </source>
</evidence>
<dbReference type="InterPro" id="IPR019465">
    <property type="entry name" value="Cog5"/>
</dbReference>
<reference evidence="7 8" key="1">
    <citation type="submission" date="2018-05" db="EMBL/GenBank/DDBJ databases">
        <title>Draft genome sequence of Scytalidium lignicola DSM 105466, a ubiquitous saprotrophic fungus.</title>
        <authorList>
            <person name="Buettner E."/>
            <person name="Gebauer A.M."/>
            <person name="Hofrichter M."/>
            <person name="Liers C."/>
            <person name="Kellner H."/>
        </authorList>
    </citation>
    <scope>NUCLEOTIDE SEQUENCE [LARGE SCALE GENOMIC DNA]</scope>
    <source>
        <strain evidence="7 8">DSM 105466</strain>
    </source>
</reference>
<evidence type="ECO:0000256" key="4">
    <source>
        <dbReference type="ARBA" id="ARBA00023136"/>
    </source>
</evidence>
<dbReference type="EMBL" id="NCSJ02000058">
    <property type="protein sequence ID" value="RFU32265.1"/>
    <property type="molecule type" value="Genomic_DNA"/>
</dbReference>
<accession>A0A3E2HFY1</accession>
<dbReference type="Proteomes" id="UP000258309">
    <property type="component" value="Unassembled WGS sequence"/>
</dbReference>
<dbReference type="InterPro" id="IPR048485">
    <property type="entry name" value="COG5_helical"/>
</dbReference>
<evidence type="ECO:0000256" key="1">
    <source>
        <dbReference type="ARBA" id="ARBA00004395"/>
    </source>
</evidence>
<gene>
    <name evidence="7" type="ORF">B7463_g4084</name>
</gene>
<dbReference type="InterPro" id="IPR049176">
    <property type="entry name" value="COG5_N"/>
</dbReference>
<proteinExistence type="predicted"/>
<dbReference type="GO" id="GO:0006891">
    <property type="term" value="P:intra-Golgi vesicle-mediated transport"/>
    <property type="evidence" value="ECO:0007669"/>
    <property type="project" value="InterPro"/>
</dbReference>
<evidence type="ECO:0000259" key="5">
    <source>
        <dbReference type="Pfam" id="PF10392"/>
    </source>
</evidence>
<evidence type="ECO:0000313" key="7">
    <source>
        <dbReference type="EMBL" id="RFU32265.1"/>
    </source>
</evidence>
<feature type="domain" description="Conserved oligomeric Golgi complex subunit 5 N-terminal" evidence="5">
    <location>
        <begin position="15"/>
        <end position="146"/>
    </location>
</feature>
<sequence>MTTAEDDASYIDYDTFLDPSFSAASFANSLVLGTNNPNDTPLDLTTPLSRVLFDAQEINTHIDTLTTTNALPLLAHTQEQTASSKKILQEVDAQVASLNDNYKRLEKEVLVRYETAEEVKAVAGRLWETVRLGRAVGRCLQLGRQLEIQISEITGSSGTSRAQSQTTAREDHRALIRSTNTLLTLRELFSKSNPGEEGEGLDKINVISTLRTTIITQAERTVLSKAQQIIREFSMSSLSSSTNATTTPTYNQTTETKSRTTSALLTLYLLSPLPPASAKPQKWEPELLINALQDYLRAQHSSSLASLARALAALPTLERTTLEVSARCQNIIALETLLSSITPPAHPLLQNTAHSVSVFTPQPNLLQPLLASLETGSLPSYFWRSLAGSLTNKVQEIMIKGGLNARTLKSNRNAVRDMIRECVIKGCSAPAGIGGGKERGEGAWEREAAVMVGSVMGPLGR</sequence>
<comment type="subcellular location">
    <subcellularLocation>
        <location evidence="1">Golgi apparatus membrane</location>
        <topology evidence="1">Peripheral membrane protein</topology>
    </subcellularLocation>
</comment>
<dbReference type="GO" id="GO:0000139">
    <property type="term" value="C:Golgi membrane"/>
    <property type="evidence" value="ECO:0007669"/>
    <property type="project" value="UniProtKB-SubCell"/>
</dbReference>
<dbReference type="OMA" id="YFWRTLA"/>
<feature type="non-terminal residue" evidence="7">
    <location>
        <position position="461"/>
    </location>
</feature>
<evidence type="ECO:0000259" key="6">
    <source>
        <dbReference type="Pfam" id="PF20649"/>
    </source>
</evidence>
<dbReference type="AlphaFoldDB" id="A0A3E2HFY1"/>
<dbReference type="STRING" id="5539.A0A3E2HFY1"/>
<dbReference type="PANTHER" id="PTHR13228">
    <property type="entry name" value="CONSERVED OLIGOMERIC GOLGI COMPLEX COMPONENT 5"/>
    <property type="match status" value="1"/>
</dbReference>
<keyword evidence="4" id="KW-0472">Membrane</keyword>